<dbReference type="GO" id="GO:0005125">
    <property type="term" value="F:cytokine activity"/>
    <property type="evidence" value="ECO:0007669"/>
    <property type="project" value="TreeGrafter"/>
</dbReference>
<reference evidence="14" key="3">
    <citation type="submission" date="2025-09" db="UniProtKB">
        <authorList>
            <consortium name="Ensembl"/>
        </authorList>
    </citation>
    <scope>IDENTIFICATION</scope>
</reference>
<evidence type="ECO:0000256" key="3">
    <source>
        <dbReference type="ARBA" id="ARBA00022473"/>
    </source>
</evidence>
<name>A0A8C5HX58_GOUWI</name>
<gene>
    <name evidence="14" type="primary">ndr2</name>
</gene>
<dbReference type="InterPro" id="IPR015615">
    <property type="entry name" value="TGF-beta-rel"/>
</dbReference>
<evidence type="ECO:0000256" key="7">
    <source>
        <dbReference type="ARBA" id="ARBA00023030"/>
    </source>
</evidence>
<protein>
    <recommendedName>
        <fullName evidence="13">TGF-beta family profile domain-containing protein</fullName>
    </recommendedName>
</protein>
<dbReference type="GO" id="GO:0005615">
    <property type="term" value="C:extracellular space"/>
    <property type="evidence" value="ECO:0007669"/>
    <property type="project" value="TreeGrafter"/>
</dbReference>
<dbReference type="Pfam" id="PF00688">
    <property type="entry name" value="TGFb_propeptide"/>
    <property type="match status" value="1"/>
</dbReference>
<evidence type="ECO:0000256" key="5">
    <source>
        <dbReference type="ARBA" id="ARBA00022685"/>
    </source>
</evidence>
<dbReference type="SUPFAM" id="SSF57501">
    <property type="entry name" value="Cystine-knot cytokines"/>
    <property type="match status" value="1"/>
</dbReference>
<comment type="subcellular location">
    <subcellularLocation>
        <location evidence="1">Secreted</location>
    </subcellularLocation>
</comment>
<dbReference type="RefSeq" id="XP_028332617.1">
    <property type="nucleotide sequence ID" value="XM_028476816.1"/>
</dbReference>
<keyword evidence="5" id="KW-0165">Cleavage on pair of basic residues</keyword>
<keyword evidence="15" id="KW-1185">Reference proteome</keyword>
<evidence type="ECO:0000313" key="15">
    <source>
        <dbReference type="Proteomes" id="UP000694680"/>
    </source>
</evidence>
<feature type="chain" id="PRO_5034147507" description="TGF-beta family profile domain-containing protein" evidence="12">
    <location>
        <begin position="19"/>
        <end position="393"/>
    </location>
</feature>
<evidence type="ECO:0000256" key="10">
    <source>
        <dbReference type="RuleBase" id="RU000354"/>
    </source>
</evidence>
<evidence type="ECO:0000313" key="14">
    <source>
        <dbReference type="Ensembl" id="ENSGWIP00000051317.1"/>
    </source>
</evidence>
<dbReference type="InterPro" id="IPR029034">
    <property type="entry name" value="Cystine-knot_cytokine"/>
</dbReference>
<dbReference type="Proteomes" id="UP000694680">
    <property type="component" value="Chromosome 19"/>
</dbReference>
<feature type="signal peptide" evidence="12">
    <location>
        <begin position="1"/>
        <end position="18"/>
    </location>
</feature>
<reference evidence="14" key="1">
    <citation type="submission" date="2020-06" db="EMBL/GenBank/DDBJ databases">
        <authorList>
            <consortium name="Wellcome Sanger Institute Data Sharing"/>
        </authorList>
    </citation>
    <scope>NUCLEOTIDE SEQUENCE [LARGE SCALE GENOMIC DNA]</scope>
</reference>
<dbReference type="OrthoDB" id="5949851at2759"/>
<dbReference type="PROSITE" id="PS00250">
    <property type="entry name" value="TGF_BETA_1"/>
    <property type="match status" value="1"/>
</dbReference>
<evidence type="ECO:0000256" key="12">
    <source>
        <dbReference type="SAM" id="SignalP"/>
    </source>
</evidence>
<dbReference type="Pfam" id="PF00019">
    <property type="entry name" value="TGF_beta"/>
    <property type="match status" value="1"/>
</dbReference>
<dbReference type="InterPro" id="IPR001111">
    <property type="entry name" value="TGF-b_propeptide"/>
</dbReference>
<dbReference type="PANTHER" id="PTHR11848">
    <property type="entry name" value="TGF-BETA FAMILY"/>
    <property type="match status" value="1"/>
</dbReference>
<evidence type="ECO:0000256" key="1">
    <source>
        <dbReference type="ARBA" id="ARBA00004613"/>
    </source>
</evidence>
<evidence type="ECO:0000259" key="13">
    <source>
        <dbReference type="PROSITE" id="PS51362"/>
    </source>
</evidence>
<evidence type="ECO:0000256" key="8">
    <source>
        <dbReference type="ARBA" id="ARBA00023157"/>
    </source>
</evidence>
<feature type="compositionally biased region" description="Basic residues" evidence="11">
    <location>
        <begin position="182"/>
        <end position="198"/>
    </location>
</feature>
<feature type="domain" description="TGF-beta family profile" evidence="13">
    <location>
        <begin position="265"/>
        <end position="393"/>
    </location>
</feature>
<dbReference type="Gene3D" id="2.10.90.10">
    <property type="entry name" value="Cystine-knot cytokines"/>
    <property type="match status" value="1"/>
</dbReference>
<evidence type="ECO:0000256" key="2">
    <source>
        <dbReference type="ARBA" id="ARBA00006656"/>
    </source>
</evidence>
<evidence type="ECO:0000256" key="6">
    <source>
        <dbReference type="ARBA" id="ARBA00022729"/>
    </source>
</evidence>
<accession>A0A8C5HX58</accession>
<dbReference type="GO" id="GO:0008083">
    <property type="term" value="F:growth factor activity"/>
    <property type="evidence" value="ECO:0007669"/>
    <property type="project" value="UniProtKB-KW"/>
</dbReference>
<keyword evidence="9" id="KW-0325">Glycoprotein</keyword>
<keyword evidence="3" id="KW-0217">Developmental protein</keyword>
<dbReference type="Gene3D" id="2.60.120.970">
    <property type="match status" value="1"/>
</dbReference>
<dbReference type="CDD" id="cd13759">
    <property type="entry name" value="TGF_beta_NODAL"/>
    <property type="match status" value="1"/>
</dbReference>
<dbReference type="CTD" id="30292"/>
<dbReference type="InterPro" id="IPR017948">
    <property type="entry name" value="TGFb_CS"/>
</dbReference>
<dbReference type="PANTHER" id="PTHR11848:SF272">
    <property type="entry name" value="CYCLOPS"/>
    <property type="match status" value="1"/>
</dbReference>
<dbReference type="InterPro" id="IPR001839">
    <property type="entry name" value="TGF-b_C"/>
</dbReference>
<reference evidence="14" key="2">
    <citation type="submission" date="2025-08" db="UniProtKB">
        <authorList>
            <consortium name="Ensembl"/>
        </authorList>
    </citation>
    <scope>IDENTIFICATION</scope>
</reference>
<organism evidence="14 15">
    <name type="scientific">Gouania willdenowi</name>
    <name type="common">Blunt-snouted clingfish</name>
    <name type="synonym">Lepadogaster willdenowi</name>
    <dbReference type="NCBI Taxonomy" id="441366"/>
    <lineage>
        <taxon>Eukaryota</taxon>
        <taxon>Metazoa</taxon>
        <taxon>Chordata</taxon>
        <taxon>Craniata</taxon>
        <taxon>Vertebrata</taxon>
        <taxon>Euteleostomi</taxon>
        <taxon>Actinopterygii</taxon>
        <taxon>Neopterygii</taxon>
        <taxon>Teleostei</taxon>
        <taxon>Neoteleostei</taxon>
        <taxon>Acanthomorphata</taxon>
        <taxon>Ovalentaria</taxon>
        <taxon>Blenniimorphae</taxon>
        <taxon>Blenniiformes</taxon>
        <taxon>Gobiesocoidei</taxon>
        <taxon>Gobiesocidae</taxon>
        <taxon>Gobiesocinae</taxon>
        <taxon>Gouania</taxon>
    </lineage>
</organism>
<evidence type="ECO:0000256" key="11">
    <source>
        <dbReference type="SAM" id="MobiDB-lite"/>
    </source>
</evidence>
<dbReference type="PROSITE" id="PS51362">
    <property type="entry name" value="TGF_BETA_2"/>
    <property type="match status" value="1"/>
</dbReference>
<dbReference type="Ensembl" id="ENSGWIT00000055401.1">
    <property type="protein sequence ID" value="ENSGWIP00000051317.1"/>
    <property type="gene ID" value="ENSGWIG00000024884.1"/>
</dbReference>
<keyword evidence="4" id="KW-0964">Secreted</keyword>
<keyword evidence="8" id="KW-1015">Disulfide bond</keyword>
<dbReference type="GeneID" id="114481777"/>
<comment type="similarity">
    <text evidence="2 10">Belongs to the TGF-beta family.</text>
</comment>
<feature type="region of interest" description="Disordered" evidence="11">
    <location>
        <begin position="182"/>
        <end position="216"/>
    </location>
</feature>
<keyword evidence="6 12" id="KW-0732">Signal</keyword>
<evidence type="ECO:0000256" key="4">
    <source>
        <dbReference type="ARBA" id="ARBA00022525"/>
    </source>
</evidence>
<dbReference type="AlphaFoldDB" id="A0A8C5HX58"/>
<dbReference type="SMART" id="SM00204">
    <property type="entry name" value="TGFB"/>
    <property type="match status" value="1"/>
</dbReference>
<proteinExistence type="inferred from homology"/>
<evidence type="ECO:0000256" key="9">
    <source>
        <dbReference type="ARBA" id="ARBA00023180"/>
    </source>
</evidence>
<keyword evidence="7 10" id="KW-0339">Growth factor</keyword>
<sequence length="393" mass="44617">MRPLGALHASLLVLLAQGLINQHHNHNQAMDGASITALQGFTLTTLSTGHHLPTYMMHLYRNFQANFSTSGDAMETVTVRHADTVKSMMAKSLTYRNTRWVVTFDLHTLLTDERIQAAELRVKFPPITSASNIVVEVHHQHGREQELVKQLIESPLVNSSQSWRVFNMTTPLLNWLHKKLNKRNQRKRGPRRRRKGLKKERGSQCPQGPVFADGSGLEQHVNDRALLVVFSHTGSDQNSRAKASLLHTAEQSKFLTPAELKKAPKRRRSKRGQREHSARGLQVAKRGPEKAFCRRVDLHVDFNQIGWGSWIVFPKKYNAYRCEGSCPGPLGEAVNPTNHAYMQSLLKQFHPDRVTSPCCAPTKMSPLSMLYYESKEMLLRHHENMIVDECGCQ</sequence>
<feature type="region of interest" description="Disordered" evidence="11">
    <location>
        <begin position="255"/>
        <end position="283"/>
    </location>
</feature>
<dbReference type="FunFam" id="2.10.90.10:FF:000026">
    <property type="entry name" value="Nodal homolog 3-A"/>
    <property type="match status" value="1"/>
</dbReference>